<dbReference type="AlphaFoldDB" id="A0A0E9QPI6"/>
<protein>
    <submittedName>
        <fullName evidence="1">Uncharacterized protein</fullName>
    </submittedName>
</protein>
<sequence>MKEEGASKRGKILKKREVKLDPMQEVRVSVFAV</sequence>
<accession>A0A0E9QPI6</accession>
<name>A0A0E9QPI6_ANGAN</name>
<dbReference type="EMBL" id="GBXM01090494">
    <property type="protein sequence ID" value="JAH18083.1"/>
    <property type="molecule type" value="Transcribed_RNA"/>
</dbReference>
<organism evidence="1">
    <name type="scientific">Anguilla anguilla</name>
    <name type="common">European freshwater eel</name>
    <name type="synonym">Muraena anguilla</name>
    <dbReference type="NCBI Taxonomy" id="7936"/>
    <lineage>
        <taxon>Eukaryota</taxon>
        <taxon>Metazoa</taxon>
        <taxon>Chordata</taxon>
        <taxon>Craniata</taxon>
        <taxon>Vertebrata</taxon>
        <taxon>Euteleostomi</taxon>
        <taxon>Actinopterygii</taxon>
        <taxon>Neopterygii</taxon>
        <taxon>Teleostei</taxon>
        <taxon>Anguilliformes</taxon>
        <taxon>Anguillidae</taxon>
        <taxon>Anguilla</taxon>
    </lineage>
</organism>
<reference evidence="1" key="1">
    <citation type="submission" date="2014-11" db="EMBL/GenBank/DDBJ databases">
        <authorList>
            <person name="Amaro Gonzalez C."/>
        </authorList>
    </citation>
    <scope>NUCLEOTIDE SEQUENCE</scope>
</reference>
<proteinExistence type="predicted"/>
<evidence type="ECO:0000313" key="1">
    <source>
        <dbReference type="EMBL" id="JAH18083.1"/>
    </source>
</evidence>
<reference evidence="1" key="2">
    <citation type="journal article" date="2015" name="Fish Shellfish Immunol.">
        <title>Early steps in the European eel (Anguilla anguilla)-Vibrio vulnificus interaction in the gills: Role of the RtxA13 toxin.</title>
        <authorList>
            <person name="Callol A."/>
            <person name="Pajuelo D."/>
            <person name="Ebbesson L."/>
            <person name="Teles M."/>
            <person name="MacKenzie S."/>
            <person name="Amaro C."/>
        </authorList>
    </citation>
    <scope>NUCLEOTIDE SEQUENCE</scope>
</reference>